<feature type="non-terminal residue" evidence="1">
    <location>
        <position position="1"/>
    </location>
</feature>
<accession>W1XQ85</accession>
<reference evidence="1" key="1">
    <citation type="submission" date="2013-12" db="EMBL/GenBank/DDBJ databases">
        <title>A Varibaculum cambriense genome reconstructed from a premature infant gut community with otherwise low bacterial novelty that shifts toward anaerobic metabolism during the third week of life.</title>
        <authorList>
            <person name="Brown C.T."/>
            <person name="Sharon I."/>
            <person name="Thomas B.C."/>
            <person name="Castelle C.J."/>
            <person name="Morowitz M.J."/>
            <person name="Banfield J.F."/>
        </authorList>
    </citation>
    <scope>NUCLEOTIDE SEQUENCE</scope>
</reference>
<name>W1XQ85_9ZZZZ</name>
<comment type="caution">
    <text evidence="1">The sequence shown here is derived from an EMBL/GenBank/DDBJ whole genome shotgun (WGS) entry which is preliminary data.</text>
</comment>
<organism evidence="1">
    <name type="scientific">human gut metagenome</name>
    <dbReference type="NCBI Taxonomy" id="408170"/>
    <lineage>
        <taxon>unclassified sequences</taxon>
        <taxon>metagenomes</taxon>
        <taxon>organismal metagenomes</taxon>
    </lineage>
</organism>
<dbReference type="EMBL" id="AZMM01013003">
    <property type="protein sequence ID" value="ETJ32543.1"/>
    <property type="molecule type" value="Genomic_DNA"/>
</dbReference>
<protein>
    <submittedName>
        <fullName evidence="1">Ankyrin repeat protein</fullName>
    </submittedName>
</protein>
<dbReference type="AlphaFoldDB" id="W1XQ85"/>
<evidence type="ECO:0000313" key="1">
    <source>
        <dbReference type="EMBL" id="ETJ32543.1"/>
    </source>
</evidence>
<proteinExistence type="predicted"/>
<sequence>ALFKSPTLFGIATPYSLYRHEVYEEKQKFIPFTDEEKEDLINRREVYIQTYSNPYMGVPTLVENMVIKRGDKVYPGRP</sequence>
<feature type="non-terminal residue" evidence="1">
    <location>
        <position position="78"/>
    </location>
</feature>
<gene>
    <name evidence="1" type="ORF">Q604_UNBC13003G0001</name>
</gene>